<dbReference type="InterPro" id="IPR050698">
    <property type="entry name" value="MBL"/>
</dbReference>
<accession>A0A934W642</accession>
<evidence type="ECO:0000256" key="1">
    <source>
        <dbReference type="SAM" id="MobiDB-lite"/>
    </source>
</evidence>
<dbReference type="EC" id="3.1.-.-" evidence="2"/>
<dbReference type="InterPro" id="IPR036866">
    <property type="entry name" value="RibonucZ/Hydroxyglut_hydro"/>
</dbReference>
<dbReference type="GO" id="GO:0004527">
    <property type="term" value="F:exonuclease activity"/>
    <property type="evidence" value="ECO:0007669"/>
    <property type="project" value="UniProtKB-KW"/>
</dbReference>
<name>A0A934W642_9BURK</name>
<keyword evidence="3" id="KW-1185">Reference proteome</keyword>
<dbReference type="GO" id="GO:0004521">
    <property type="term" value="F:RNA endonuclease activity"/>
    <property type="evidence" value="ECO:0007669"/>
    <property type="project" value="TreeGrafter"/>
</dbReference>
<dbReference type="NCBIfam" id="TIGR04122">
    <property type="entry name" value="Xnuc_lig_assoc"/>
    <property type="match status" value="1"/>
</dbReference>
<dbReference type="PANTHER" id="PTHR11203:SF49">
    <property type="entry name" value="BLL1145 PROTEIN"/>
    <property type="match status" value="1"/>
</dbReference>
<reference evidence="2" key="1">
    <citation type="submission" date="2021-01" db="EMBL/GenBank/DDBJ databases">
        <title>Genome sequence of strain Noviherbaspirillum sp. DKR-6.</title>
        <authorList>
            <person name="Chaudhary D.K."/>
        </authorList>
    </citation>
    <scope>NUCLEOTIDE SEQUENCE</scope>
    <source>
        <strain evidence="2">DKR-6</strain>
    </source>
</reference>
<organism evidence="2 3">
    <name type="scientific">Noviherbaspirillum pedocola</name>
    <dbReference type="NCBI Taxonomy" id="2801341"/>
    <lineage>
        <taxon>Bacteria</taxon>
        <taxon>Pseudomonadati</taxon>
        <taxon>Pseudomonadota</taxon>
        <taxon>Betaproteobacteria</taxon>
        <taxon>Burkholderiales</taxon>
        <taxon>Oxalobacteraceae</taxon>
        <taxon>Noviherbaspirillum</taxon>
    </lineage>
</organism>
<dbReference type="InterPro" id="IPR026360">
    <property type="entry name" value="Xnuc_lig_assoc"/>
</dbReference>
<dbReference type="AlphaFoldDB" id="A0A934W642"/>
<dbReference type="PANTHER" id="PTHR11203">
    <property type="entry name" value="CLEAVAGE AND POLYADENYLATION SPECIFICITY FACTOR FAMILY MEMBER"/>
    <property type="match status" value="1"/>
</dbReference>
<dbReference type="Proteomes" id="UP000622890">
    <property type="component" value="Unassembled WGS sequence"/>
</dbReference>
<proteinExistence type="predicted"/>
<protein>
    <submittedName>
        <fullName evidence="2">Ligase-associated DNA damage response exonuclease</fullName>
        <ecNumber evidence="2">3.1.-.-</ecNumber>
    </submittedName>
</protein>
<evidence type="ECO:0000313" key="3">
    <source>
        <dbReference type="Proteomes" id="UP000622890"/>
    </source>
</evidence>
<dbReference type="RefSeq" id="WP_200592519.1">
    <property type="nucleotide sequence ID" value="NZ_JAEPBG010000005.1"/>
</dbReference>
<evidence type="ECO:0000313" key="2">
    <source>
        <dbReference type="EMBL" id="MBK4735747.1"/>
    </source>
</evidence>
<dbReference type="Gene3D" id="3.60.15.10">
    <property type="entry name" value="Ribonuclease Z/Hydroxyacylglutathione hydrolase-like"/>
    <property type="match status" value="1"/>
</dbReference>
<comment type="caution">
    <text evidence="2">The sequence shown here is derived from an EMBL/GenBank/DDBJ whole genome shotgun (WGS) entry which is preliminary data.</text>
</comment>
<dbReference type="SUPFAM" id="SSF56281">
    <property type="entry name" value="Metallo-hydrolase/oxidoreductase"/>
    <property type="match status" value="1"/>
</dbReference>
<keyword evidence="2" id="KW-0378">Hydrolase</keyword>
<keyword evidence="2" id="KW-0269">Exonuclease</keyword>
<feature type="region of interest" description="Disordered" evidence="1">
    <location>
        <begin position="321"/>
        <end position="350"/>
    </location>
</feature>
<dbReference type="EMBL" id="JAEPBG010000005">
    <property type="protein sequence ID" value="MBK4735747.1"/>
    <property type="molecule type" value="Genomic_DNA"/>
</dbReference>
<gene>
    <name evidence="2" type="ORF">JJB74_14080</name>
</gene>
<dbReference type="GO" id="GO:0016874">
    <property type="term" value="F:ligase activity"/>
    <property type="evidence" value="ECO:0007669"/>
    <property type="project" value="UniProtKB-KW"/>
</dbReference>
<keyword evidence="2" id="KW-0540">Nuclease</keyword>
<sequence>MPDMVVARREGLYCVPGDFYIDPWRPVERAVITHAHADHARVGHGHYLASSAGENVLRARLGEIRLDTLDYGERIIHNGVTISLHPAGHVLGSAQVRLECGGEVWVASGDYKVEPDATCTPFEPVRCHTFITESTFGLPIYRWQPQEEIYAEINDWWRANAEEGRASVLFGYSFGKAQRMLSGLDPSIGPIFCHGAVEPLNRAYRASGVALPETLLVSEAGKGKSVFSDAIVLAPPSAAGSTWMRRFGDYSDAFASGWMQLRGARRRRAVDRGFILSDHADWPGLMSAIAATGAERVIVTHGQVGVLVRWLRQNGLEAGSFNTEYGDDDEAVTAAPEQTAEGAPEDAKHA</sequence>
<keyword evidence="2" id="KW-0436">Ligase</keyword>